<dbReference type="InterPro" id="IPR049243">
    <property type="entry name" value="DUF6878"/>
</dbReference>
<protein>
    <recommendedName>
        <fullName evidence="1">DUF6878 domain-containing protein</fullName>
    </recommendedName>
</protein>
<name>A0ABQ0Q4G8_9PROT</name>
<dbReference type="Pfam" id="PF21798">
    <property type="entry name" value="DUF6878"/>
    <property type="match status" value="1"/>
</dbReference>
<evidence type="ECO:0000313" key="3">
    <source>
        <dbReference type="Proteomes" id="UP001062776"/>
    </source>
</evidence>
<accession>A0ABQ0Q4G8</accession>
<organism evidence="2 3">
    <name type="scientific">Asaia krungthepensis NRIC 0535</name>
    <dbReference type="NCBI Taxonomy" id="1307925"/>
    <lineage>
        <taxon>Bacteria</taxon>
        <taxon>Pseudomonadati</taxon>
        <taxon>Pseudomonadota</taxon>
        <taxon>Alphaproteobacteria</taxon>
        <taxon>Acetobacterales</taxon>
        <taxon>Acetobacteraceae</taxon>
        <taxon>Asaia</taxon>
    </lineage>
</organism>
<evidence type="ECO:0000313" key="2">
    <source>
        <dbReference type="EMBL" id="GBQ91051.1"/>
    </source>
</evidence>
<comment type="caution">
    <text evidence="2">The sequence shown here is derived from an EMBL/GenBank/DDBJ whole genome shotgun (WGS) entry which is preliminary data.</text>
</comment>
<reference evidence="2" key="1">
    <citation type="submission" date="2013-04" db="EMBL/GenBank/DDBJ databases">
        <title>The genome sequencing project of 58 acetic acid bacteria.</title>
        <authorList>
            <person name="Okamoto-Kainuma A."/>
            <person name="Ishikawa M."/>
            <person name="Umino S."/>
            <person name="Koizumi Y."/>
            <person name="Shiwa Y."/>
            <person name="Yoshikawa H."/>
            <person name="Matsutani M."/>
            <person name="Matsushita K."/>
        </authorList>
    </citation>
    <scope>NUCLEOTIDE SEQUENCE</scope>
    <source>
        <strain evidence="2">NRIC 0535</strain>
    </source>
</reference>
<proteinExistence type="predicted"/>
<feature type="domain" description="DUF6878" evidence="1">
    <location>
        <begin position="117"/>
        <end position="162"/>
    </location>
</feature>
<dbReference type="RefSeq" id="WP_264816252.1">
    <property type="nucleotide sequence ID" value="NZ_BAPV01000037.1"/>
</dbReference>
<gene>
    <name evidence="2" type="ORF">AA0535_2188</name>
</gene>
<dbReference type="EMBL" id="BAPV01000037">
    <property type="protein sequence ID" value="GBQ91051.1"/>
    <property type="molecule type" value="Genomic_DNA"/>
</dbReference>
<keyword evidence="3" id="KW-1185">Reference proteome</keyword>
<sequence>MSEQIAPQMERPSVIGPDYMEQLKRRQALRQKALRQNLELVWDAMQAGAGTRLRVNYDCQYAGIDAPTVSFEGTSDSVPLPEAIRLPTAVDAMGLPAQLAPIFPDTLSDVAWLCVQIVLGRSKPGWNDGAGGFGEAVFDLATRDLSVSHTQRIVEHEAYTFQA</sequence>
<evidence type="ECO:0000259" key="1">
    <source>
        <dbReference type="Pfam" id="PF21798"/>
    </source>
</evidence>
<dbReference type="Proteomes" id="UP001062776">
    <property type="component" value="Unassembled WGS sequence"/>
</dbReference>